<dbReference type="EMBL" id="QKWP01001773">
    <property type="protein sequence ID" value="RIB06701.1"/>
    <property type="molecule type" value="Genomic_DNA"/>
</dbReference>
<protein>
    <submittedName>
        <fullName evidence="1">Uncharacterized protein</fullName>
    </submittedName>
</protein>
<sequence length="103" mass="12258">MCNLYNEETLKCKNSESILETLEQFLIEKKQNPFNIIDFCLDYQTNSTIQLVLASCYRFGKWVEKDEHKAFNYYQKLAEMNNSHGILFLGVCYTNRIRVEKDK</sequence>
<evidence type="ECO:0000313" key="1">
    <source>
        <dbReference type="EMBL" id="RIB06701.1"/>
    </source>
</evidence>
<dbReference type="OrthoDB" id="2384430at2759"/>
<evidence type="ECO:0000313" key="2">
    <source>
        <dbReference type="Proteomes" id="UP000266673"/>
    </source>
</evidence>
<dbReference type="SUPFAM" id="SSF81901">
    <property type="entry name" value="HCP-like"/>
    <property type="match status" value="1"/>
</dbReference>
<keyword evidence="2" id="KW-1185">Reference proteome</keyword>
<feature type="non-terminal residue" evidence="1">
    <location>
        <position position="103"/>
    </location>
</feature>
<dbReference type="Gene3D" id="1.25.40.10">
    <property type="entry name" value="Tetratricopeptide repeat domain"/>
    <property type="match status" value="1"/>
</dbReference>
<accession>A0A397UAH5</accession>
<comment type="caution">
    <text evidence="1">The sequence shown here is derived from an EMBL/GenBank/DDBJ whole genome shotgun (WGS) entry which is preliminary data.</text>
</comment>
<reference evidence="1 2" key="1">
    <citation type="submission" date="2018-06" db="EMBL/GenBank/DDBJ databases">
        <title>Comparative genomics reveals the genomic features of Rhizophagus irregularis, R. cerebriforme, R. diaphanum and Gigaspora rosea, and their symbiotic lifestyle signature.</title>
        <authorList>
            <person name="Morin E."/>
            <person name="San Clemente H."/>
            <person name="Chen E.C.H."/>
            <person name="De La Providencia I."/>
            <person name="Hainaut M."/>
            <person name="Kuo A."/>
            <person name="Kohler A."/>
            <person name="Murat C."/>
            <person name="Tang N."/>
            <person name="Roy S."/>
            <person name="Loubradou J."/>
            <person name="Henrissat B."/>
            <person name="Grigoriev I.V."/>
            <person name="Corradi N."/>
            <person name="Roux C."/>
            <person name="Martin F.M."/>
        </authorList>
    </citation>
    <scope>NUCLEOTIDE SEQUENCE [LARGE SCALE GENOMIC DNA]</scope>
    <source>
        <strain evidence="1 2">DAOM 194757</strain>
    </source>
</reference>
<name>A0A397UAH5_9GLOM</name>
<dbReference type="AlphaFoldDB" id="A0A397UAH5"/>
<dbReference type="Pfam" id="PF08238">
    <property type="entry name" value="Sel1"/>
    <property type="match status" value="1"/>
</dbReference>
<dbReference type="InterPro" id="IPR011990">
    <property type="entry name" value="TPR-like_helical_dom_sf"/>
</dbReference>
<dbReference type="InterPro" id="IPR006597">
    <property type="entry name" value="Sel1-like"/>
</dbReference>
<dbReference type="SMART" id="SM00671">
    <property type="entry name" value="SEL1"/>
    <property type="match status" value="1"/>
</dbReference>
<dbReference type="Proteomes" id="UP000266673">
    <property type="component" value="Unassembled WGS sequence"/>
</dbReference>
<proteinExistence type="predicted"/>
<gene>
    <name evidence="1" type="ORF">C2G38_2115464</name>
</gene>
<organism evidence="1 2">
    <name type="scientific">Gigaspora rosea</name>
    <dbReference type="NCBI Taxonomy" id="44941"/>
    <lineage>
        <taxon>Eukaryota</taxon>
        <taxon>Fungi</taxon>
        <taxon>Fungi incertae sedis</taxon>
        <taxon>Mucoromycota</taxon>
        <taxon>Glomeromycotina</taxon>
        <taxon>Glomeromycetes</taxon>
        <taxon>Diversisporales</taxon>
        <taxon>Gigasporaceae</taxon>
        <taxon>Gigaspora</taxon>
    </lineage>
</organism>